<organism evidence="1 2">
    <name type="scientific">Paracraurococcus lichenis</name>
    <dbReference type="NCBI Taxonomy" id="3064888"/>
    <lineage>
        <taxon>Bacteria</taxon>
        <taxon>Pseudomonadati</taxon>
        <taxon>Pseudomonadota</taxon>
        <taxon>Alphaproteobacteria</taxon>
        <taxon>Acetobacterales</taxon>
        <taxon>Roseomonadaceae</taxon>
        <taxon>Paracraurococcus</taxon>
    </lineage>
</organism>
<gene>
    <name evidence="1" type="ORF">Q7A36_26185</name>
</gene>
<dbReference type="Proteomes" id="UP001243009">
    <property type="component" value="Unassembled WGS sequence"/>
</dbReference>
<reference evidence="1 2" key="1">
    <citation type="submission" date="2023-08" db="EMBL/GenBank/DDBJ databases">
        <title>The draft genome sequence of Paracraurococcus sp. LOR1-02.</title>
        <authorList>
            <person name="Kingkaew E."/>
            <person name="Tanasupawat S."/>
        </authorList>
    </citation>
    <scope>NUCLEOTIDE SEQUENCE [LARGE SCALE GENOMIC DNA]</scope>
    <source>
        <strain evidence="1 2">LOR1-02</strain>
    </source>
</reference>
<dbReference type="Pfam" id="PF07592">
    <property type="entry name" value="DDE_Tnp_ISAZ013"/>
    <property type="match status" value="1"/>
</dbReference>
<dbReference type="NCBIfam" id="NF033519">
    <property type="entry name" value="transpos_ISAzo13"/>
    <property type="match status" value="1"/>
</dbReference>
<evidence type="ECO:0000313" key="1">
    <source>
        <dbReference type="EMBL" id="MDO9711863.1"/>
    </source>
</evidence>
<dbReference type="EMBL" id="JAUTWS010000036">
    <property type="protein sequence ID" value="MDO9711863.1"/>
    <property type="molecule type" value="Genomic_DNA"/>
</dbReference>
<evidence type="ECO:0000313" key="2">
    <source>
        <dbReference type="Proteomes" id="UP001243009"/>
    </source>
</evidence>
<proteinExistence type="predicted"/>
<name>A0ABT9E6W0_9PROT</name>
<comment type="caution">
    <text evidence="1">The sequence shown here is derived from an EMBL/GenBank/DDBJ whole genome shotgun (WGS) entry which is preliminary data.</text>
</comment>
<accession>A0ABT9E6W0</accession>
<sequence length="402" mass="44596">MDVDDIRARYRLAVPFLDERGRRLFAANEALAVGYGGVAAVSLATGIARSTIRRAIVELQGGSNPIGQRVRRWGGGRKRTVVLQPNLPAALEALIEDAIRGDPETPLRWVSRSQRQIVRALAERGFEVSQKLVGLLLREQGYSCQANRKTREGTNHPDRDAQFTHINTVVQAAMAAGEPAISVDTKKKELIGDFKNPGRELRPKGQPEPVRVHDFELLDLGKVALYGVYDLAANAGWVSVGVDADTAAFAVESIRRWWHQLGQARYPEAKRLVITADCGGSNGVRVRLWKRELQRFANETGLAVTVAHLPPGTSKWDRVEHRLFAYISQNWRGKPLVSHQVIVQLIGATTTQTGLTVRCELDANRYPKGIKVTDAEMAALTIERDPFHGEWNYTISPNQQPP</sequence>
<protein>
    <submittedName>
        <fullName evidence="1">ISAzo13 family transposase</fullName>
    </submittedName>
</protein>
<keyword evidence="2" id="KW-1185">Reference proteome</keyword>
<dbReference type="InterPro" id="IPR011518">
    <property type="entry name" value="Transposase_36"/>
</dbReference>
<dbReference type="RefSeq" id="WP_305106766.1">
    <property type="nucleotide sequence ID" value="NZ_JAUTWS010000036.1"/>
</dbReference>